<sequence length="186" mass="20984">MHHTPPCLLNAWSSHAPELKHYLDHRLGDADEAADLLQDAFIKALRQGRGFCAVRNPRAWLFQVARNTLTDRLRAQREHLPLSEDLPAPADTPPSPLDRLAECLPRVLAELSEADRLALTLCDIEGQPQQVLADRLGLSLPGAKSRLQRARTRLQRRLVEACQVRFDEQGRVCCFTPRATERQSKS</sequence>
<reference evidence="7 8" key="1">
    <citation type="submission" date="2021-04" db="EMBL/GenBank/DDBJ databases">
        <title>Complete genome sequencing of Allochromatium tepidum strain NZ.</title>
        <authorList>
            <person name="Tsukatani Y."/>
            <person name="Mori H."/>
        </authorList>
    </citation>
    <scope>NUCLEOTIDE SEQUENCE [LARGE SCALE GENOMIC DNA]</scope>
    <source>
        <strain evidence="7 8">NZ</strain>
    </source>
</reference>
<evidence type="ECO:0000256" key="2">
    <source>
        <dbReference type="ARBA" id="ARBA00023015"/>
    </source>
</evidence>
<keyword evidence="3" id="KW-0731">Sigma factor</keyword>
<keyword evidence="4" id="KW-0804">Transcription</keyword>
<dbReference type="NCBIfam" id="TIGR02937">
    <property type="entry name" value="sigma70-ECF"/>
    <property type="match status" value="1"/>
</dbReference>
<dbReference type="InterPro" id="IPR014284">
    <property type="entry name" value="RNA_pol_sigma-70_dom"/>
</dbReference>
<gene>
    <name evidence="7" type="ORF">Atep_11170</name>
</gene>
<feature type="domain" description="RNA polymerase sigma-70 region 2" evidence="5">
    <location>
        <begin position="13"/>
        <end position="77"/>
    </location>
</feature>
<dbReference type="InterPro" id="IPR039425">
    <property type="entry name" value="RNA_pol_sigma-70-like"/>
</dbReference>
<dbReference type="Proteomes" id="UP000680679">
    <property type="component" value="Chromosome"/>
</dbReference>
<evidence type="ECO:0000313" key="8">
    <source>
        <dbReference type="Proteomes" id="UP000680679"/>
    </source>
</evidence>
<feature type="domain" description="RNA polymerase sigma factor 70 region 4 type 2" evidence="6">
    <location>
        <begin position="102"/>
        <end position="154"/>
    </location>
</feature>
<dbReference type="PANTHER" id="PTHR43133:SF62">
    <property type="entry name" value="RNA POLYMERASE SIGMA FACTOR SIGZ"/>
    <property type="match status" value="1"/>
</dbReference>
<dbReference type="PANTHER" id="PTHR43133">
    <property type="entry name" value="RNA POLYMERASE ECF-TYPE SIGMA FACTO"/>
    <property type="match status" value="1"/>
</dbReference>
<dbReference type="EMBL" id="AP024563">
    <property type="protein sequence ID" value="BCU06440.1"/>
    <property type="molecule type" value="Genomic_DNA"/>
</dbReference>
<dbReference type="InterPro" id="IPR007627">
    <property type="entry name" value="RNA_pol_sigma70_r2"/>
</dbReference>
<evidence type="ECO:0000259" key="6">
    <source>
        <dbReference type="Pfam" id="PF08281"/>
    </source>
</evidence>
<dbReference type="InterPro" id="IPR013325">
    <property type="entry name" value="RNA_pol_sigma_r2"/>
</dbReference>
<keyword evidence="8" id="KW-1185">Reference proteome</keyword>
<organism evidence="7 8">
    <name type="scientific">Allochromatium tepidum</name>
    <dbReference type="NCBI Taxonomy" id="553982"/>
    <lineage>
        <taxon>Bacteria</taxon>
        <taxon>Pseudomonadati</taxon>
        <taxon>Pseudomonadota</taxon>
        <taxon>Gammaproteobacteria</taxon>
        <taxon>Chromatiales</taxon>
        <taxon>Chromatiaceae</taxon>
        <taxon>Allochromatium</taxon>
    </lineage>
</organism>
<evidence type="ECO:0000313" key="7">
    <source>
        <dbReference type="EMBL" id="BCU06440.1"/>
    </source>
</evidence>
<dbReference type="GO" id="GO:0000428">
    <property type="term" value="C:DNA-directed RNA polymerase complex"/>
    <property type="evidence" value="ECO:0007669"/>
    <property type="project" value="UniProtKB-KW"/>
</dbReference>
<dbReference type="InterPro" id="IPR036388">
    <property type="entry name" value="WH-like_DNA-bd_sf"/>
</dbReference>
<dbReference type="RefSeq" id="WP_213380699.1">
    <property type="nucleotide sequence ID" value="NZ_AP024563.1"/>
</dbReference>
<evidence type="ECO:0000259" key="5">
    <source>
        <dbReference type="Pfam" id="PF04542"/>
    </source>
</evidence>
<evidence type="ECO:0000256" key="4">
    <source>
        <dbReference type="ARBA" id="ARBA00023163"/>
    </source>
</evidence>
<dbReference type="Pfam" id="PF04542">
    <property type="entry name" value="Sigma70_r2"/>
    <property type="match status" value="1"/>
</dbReference>
<dbReference type="Gene3D" id="1.10.1740.10">
    <property type="match status" value="1"/>
</dbReference>
<dbReference type="Pfam" id="PF08281">
    <property type="entry name" value="Sigma70_r4_2"/>
    <property type="match status" value="1"/>
</dbReference>
<dbReference type="InterPro" id="IPR013249">
    <property type="entry name" value="RNA_pol_sigma70_r4_t2"/>
</dbReference>
<keyword evidence="2" id="KW-0805">Transcription regulation</keyword>
<protein>
    <submittedName>
        <fullName evidence="7">DNA-directed RNA polymerase sigma-70 factor</fullName>
    </submittedName>
</protein>
<dbReference type="Gene3D" id="1.10.10.10">
    <property type="entry name" value="Winged helix-like DNA-binding domain superfamily/Winged helix DNA-binding domain"/>
    <property type="match status" value="1"/>
</dbReference>
<proteinExistence type="inferred from homology"/>
<name>A0ABN6GDX3_9GAMM</name>
<evidence type="ECO:0000256" key="3">
    <source>
        <dbReference type="ARBA" id="ARBA00023082"/>
    </source>
</evidence>
<accession>A0ABN6GDX3</accession>
<keyword evidence="7" id="KW-0240">DNA-directed RNA polymerase</keyword>
<evidence type="ECO:0000256" key="1">
    <source>
        <dbReference type="ARBA" id="ARBA00010641"/>
    </source>
</evidence>
<dbReference type="SUPFAM" id="SSF88946">
    <property type="entry name" value="Sigma2 domain of RNA polymerase sigma factors"/>
    <property type="match status" value="1"/>
</dbReference>
<dbReference type="InterPro" id="IPR013324">
    <property type="entry name" value="RNA_pol_sigma_r3/r4-like"/>
</dbReference>
<dbReference type="SUPFAM" id="SSF88659">
    <property type="entry name" value="Sigma3 and sigma4 domains of RNA polymerase sigma factors"/>
    <property type="match status" value="1"/>
</dbReference>
<comment type="similarity">
    <text evidence="1">Belongs to the sigma-70 factor family. ECF subfamily.</text>
</comment>